<accession>A0ACC2VGZ8</accession>
<gene>
    <name evidence="1" type="ORF">QFC21_004593</name>
</gene>
<dbReference type="EMBL" id="JASBWT010000015">
    <property type="protein sequence ID" value="KAJ9098264.1"/>
    <property type="molecule type" value="Genomic_DNA"/>
</dbReference>
<comment type="caution">
    <text evidence="1">The sequence shown here is derived from an EMBL/GenBank/DDBJ whole genome shotgun (WGS) entry which is preliminary data.</text>
</comment>
<evidence type="ECO:0000313" key="1">
    <source>
        <dbReference type="EMBL" id="KAJ9098264.1"/>
    </source>
</evidence>
<reference evidence="1" key="1">
    <citation type="submission" date="2023-04" db="EMBL/GenBank/DDBJ databases">
        <title>Draft Genome sequencing of Naganishia species isolated from polar environments using Oxford Nanopore Technology.</title>
        <authorList>
            <person name="Leo P."/>
            <person name="Venkateswaran K."/>
        </authorList>
    </citation>
    <scope>NUCLEOTIDE SEQUENCE</scope>
    <source>
        <strain evidence="1">MNA-CCFEE 5423</strain>
    </source>
</reference>
<protein>
    <submittedName>
        <fullName evidence="1">Uncharacterized protein</fullName>
    </submittedName>
</protein>
<organism evidence="1 2">
    <name type="scientific">Naganishia friedmannii</name>
    <dbReference type="NCBI Taxonomy" id="89922"/>
    <lineage>
        <taxon>Eukaryota</taxon>
        <taxon>Fungi</taxon>
        <taxon>Dikarya</taxon>
        <taxon>Basidiomycota</taxon>
        <taxon>Agaricomycotina</taxon>
        <taxon>Tremellomycetes</taxon>
        <taxon>Filobasidiales</taxon>
        <taxon>Filobasidiaceae</taxon>
        <taxon>Naganishia</taxon>
    </lineage>
</organism>
<proteinExistence type="predicted"/>
<name>A0ACC2VGZ8_9TREE</name>
<sequence>MHVSDIGSIPCARQALLSGIVAAFGIGSISYIARRRPKSAANWAVGSFVGISAIMWYVVASPLLRISSQSDQLIPSPHANRENCRRARAKELTQMQWIQERYAHRHISKLRRKDGVPTSEIPEQAGVEQS</sequence>
<keyword evidence="2" id="KW-1185">Reference proteome</keyword>
<dbReference type="Proteomes" id="UP001227268">
    <property type="component" value="Unassembled WGS sequence"/>
</dbReference>
<evidence type="ECO:0000313" key="2">
    <source>
        <dbReference type="Proteomes" id="UP001227268"/>
    </source>
</evidence>